<dbReference type="NCBIfam" id="NF004676">
    <property type="entry name" value="PRK06019.1-2"/>
    <property type="match status" value="1"/>
</dbReference>
<dbReference type="HAMAP" id="MF_01928">
    <property type="entry name" value="PurK"/>
    <property type="match status" value="1"/>
</dbReference>
<dbReference type="SUPFAM" id="SSF51246">
    <property type="entry name" value="Rudiment single hybrid motif"/>
    <property type="match status" value="1"/>
</dbReference>
<dbReference type="Gene3D" id="3.30.470.20">
    <property type="entry name" value="ATP-grasp fold, B domain"/>
    <property type="match status" value="1"/>
</dbReference>
<evidence type="ECO:0000313" key="9">
    <source>
        <dbReference type="Proteomes" id="UP000320735"/>
    </source>
</evidence>
<feature type="domain" description="ATP-grasp" evidence="7">
    <location>
        <begin position="108"/>
        <end position="297"/>
    </location>
</feature>
<comment type="similarity">
    <text evidence="5 6">Belongs to the PurK/PurT family.</text>
</comment>
<accession>A0A5C6BPD3</accession>
<feature type="binding site" evidence="5">
    <location>
        <begin position="181"/>
        <end position="184"/>
    </location>
    <ligand>
        <name>ATP</name>
        <dbReference type="ChEBI" id="CHEBI:30616"/>
    </ligand>
</feature>
<dbReference type="GO" id="GO:0006189">
    <property type="term" value="P:'de novo' IMP biosynthetic process"/>
    <property type="evidence" value="ECO:0007669"/>
    <property type="project" value="UniProtKB-UniRule"/>
</dbReference>
<keyword evidence="2 5" id="KW-0547">Nucleotide-binding</keyword>
<proteinExistence type="inferred from homology"/>
<dbReference type="PANTHER" id="PTHR11609">
    <property type="entry name" value="PURINE BIOSYNTHESIS PROTEIN 6/7, PUR6/7"/>
    <property type="match status" value="1"/>
</dbReference>
<dbReference type="InterPro" id="IPR040686">
    <property type="entry name" value="PurK_C"/>
</dbReference>
<keyword evidence="1 5" id="KW-0436">Ligase</keyword>
<dbReference type="EC" id="6.3.4.18" evidence="5 6"/>
<dbReference type="FunFam" id="3.40.50.20:FF:000016">
    <property type="entry name" value="N5-carboxyaminoimidazole ribonucleotide synthase"/>
    <property type="match status" value="1"/>
</dbReference>
<dbReference type="InterPro" id="IPR011054">
    <property type="entry name" value="Rudment_hybrid_motif"/>
</dbReference>
<comment type="caution">
    <text evidence="8">The sequence shown here is derived from an EMBL/GenBank/DDBJ whole genome shotgun (WGS) entry which is preliminary data.</text>
</comment>
<dbReference type="SUPFAM" id="SSF52440">
    <property type="entry name" value="PreATP-grasp domain"/>
    <property type="match status" value="1"/>
</dbReference>
<comment type="function">
    <text evidence="6">Catalyzes the ATP-dependent conversion of 5-aminoimidazole ribonucleotide (AIR) and HCO(3)- to N5-carboxyaminoimidazole ribonucleotide (N5-CAIR).</text>
</comment>
<feature type="binding site" evidence="5">
    <location>
        <position position="146"/>
    </location>
    <ligand>
        <name>ATP</name>
        <dbReference type="ChEBI" id="CHEBI:30616"/>
    </ligand>
</feature>
<dbReference type="PROSITE" id="PS00065">
    <property type="entry name" value="D_2_HYDROXYACID_DH_1"/>
    <property type="match status" value="1"/>
</dbReference>
<dbReference type="GO" id="GO:0034028">
    <property type="term" value="F:5-(carboxyamino)imidazole ribonucleotide synthase activity"/>
    <property type="evidence" value="ECO:0007669"/>
    <property type="project" value="UniProtKB-UniRule"/>
</dbReference>
<dbReference type="AlphaFoldDB" id="A0A5C6BPD3"/>
<dbReference type="Gene3D" id="3.30.1490.20">
    <property type="entry name" value="ATP-grasp fold, A domain"/>
    <property type="match status" value="1"/>
</dbReference>
<feature type="binding site" evidence="5">
    <location>
        <position position="212"/>
    </location>
    <ligand>
        <name>ATP</name>
        <dbReference type="ChEBI" id="CHEBI:30616"/>
    </ligand>
</feature>
<comment type="function">
    <text evidence="5">Catalyzes the ATP-dependent conversion of 5-aminoimidazole ribonucleotide (AIR) and HCO(3)(-) to N5-carboxyaminoimidazole ribonucleotide (N5-CAIR).</text>
</comment>
<dbReference type="PANTHER" id="PTHR11609:SF5">
    <property type="entry name" value="PHOSPHORIBOSYLAMINOIMIDAZOLE CARBOXYLASE"/>
    <property type="match status" value="1"/>
</dbReference>
<keyword evidence="9" id="KW-1185">Reference proteome</keyword>
<dbReference type="UniPathway" id="UPA00074">
    <property type="reaction ID" value="UER00942"/>
</dbReference>
<dbReference type="Proteomes" id="UP000320735">
    <property type="component" value="Unassembled WGS sequence"/>
</dbReference>
<feature type="binding site" evidence="5">
    <location>
        <position position="104"/>
    </location>
    <ligand>
        <name>ATP</name>
        <dbReference type="ChEBI" id="CHEBI:30616"/>
    </ligand>
</feature>
<dbReference type="InterPro" id="IPR029752">
    <property type="entry name" value="D-isomer_DH_CS1"/>
</dbReference>
<keyword evidence="4 5" id="KW-0067">ATP-binding</keyword>
<dbReference type="InterPro" id="IPR003135">
    <property type="entry name" value="ATP-grasp_carboxylate-amine"/>
</dbReference>
<evidence type="ECO:0000256" key="6">
    <source>
        <dbReference type="RuleBase" id="RU361200"/>
    </source>
</evidence>
<dbReference type="Pfam" id="PF17769">
    <property type="entry name" value="PurK_C"/>
    <property type="match status" value="1"/>
</dbReference>
<dbReference type="GO" id="GO:0005829">
    <property type="term" value="C:cytosol"/>
    <property type="evidence" value="ECO:0007669"/>
    <property type="project" value="TreeGrafter"/>
</dbReference>
<evidence type="ECO:0000259" key="7">
    <source>
        <dbReference type="PROSITE" id="PS50975"/>
    </source>
</evidence>
<feature type="binding site" evidence="5">
    <location>
        <position position="189"/>
    </location>
    <ligand>
        <name>ATP</name>
        <dbReference type="ChEBI" id="CHEBI:30616"/>
    </ligand>
</feature>
<dbReference type="SUPFAM" id="SSF56059">
    <property type="entry name" value="Glutathione synthetase ATP-binding domain-like"/>
    <property type="match status" value="1"/>
</dbReference>
<gene>
    <name evidence="5 6 8" type="primary">purK</name>
    <name evidence="8" type="ORF">CA54_27260</name>
</gene>
<dbReference type="EMBL" id="SJPP01000001">
    <property type="protein sequence ID" value="TWU13885.1"/>
    <property type="molecule type" value="Genomic_DNA"/>
</dbReference>
<reference evidence="8 9" key="1">
    <citation type="submission" date="2019-02" db="EMBL/GenBank/DDBJ databases">
        <title>Deep-cultivation of Planctomycetes and their phenomic and genomic characterization uncovers novel biology.</title>
        <authorList>
            <person name="Wiegand S."/>
            <person name="Jogler M."/>
            <person name="Boedeker C."/>
            <person name="Pinto D."/>
            <person name="Vollmers J."/>
            <person name="Rivas-Marin E."/>
            <person name="Kohn T."/>
            <person name="Peeters S.H."/>
            <person name="Heuer A."/>
            <person name="Rast P."/>
            <person name="Oberbeckmann S."/>
            <person name="Bunk B."/>
            <person name="Jeske O."/>
            <person name="Meyerdierks A."/>
            <person name="Storesund J.E."/>
            <person name="Kallscheuer N."/>
            <person name="Luecker S."/>
            <person name="Lage O.M."/>
            <person name="Pohl T."/>
            <person name="Merkel B.J."/>
            <person name="Hornburger P."/>
            <person name="Mueller R.-W."/>
            <person name="Bruemmer F."/>
            <person name="Labrenz M."/>
            <person name="Spormann A.M."/>
            <person name="Op Den Camp H."/>
            <person name="Overmann J."/>
            <person name="Amann R."/>
            <person name="Jetten M.S.M."/>
            <person name="Mascher T."/>
            <person name="Medema M.H."/>
            <person name="Devos D.P."/>
            <person name="Kaster A.-K."/>
            <person name="Ovreas L."/>
            <person name="Rohde M."/>
            <person name="Galperin M.Y."/>
            <person name="Jogler C."/>
        </authorList>
    </citation>
    <scope>NUCLEOTIDE SEQUENCE [LARGE SCALE GENOMIC DNA]</scope>
    <source>
        <strain evidence="8 9">CA54</strain>
    </source>
</reference>
<dbReference type="InterPro" id="IPR013815">
    <property type="entry name" value="ATP_grasp_subdomain_1"/>
</dbReference>
<evidence type="ECO:0000313" key="8">
    <source>
        <dbReference type="EMBL" id="TWU13885.1"/>
    </source>
</evidence>
<dbReference type="InterPro" id="IPR016185">
    <property type="entry name" value="PreATP-grasp_dom_sf"/>
</dbReference>
<dbReference type="RefSeq" id="WP_197532425.1">
    <property type="nucleotide sequence ID" value="NZ_SJPP01000001.1"/>
</dbReference>
<dbReference type="InterPro" id="IPR054350">
    <property type="entry name" value="PurT/PurK_preATP-grasp"/>
</dbReference>
<evidence type="ECO:0000256" key="4">
    <source>
        <dbReference type="ARBA" id="ARBA00022840"/>
    </source>
</evidence>
<dbReference type="PROSITE" id="PS50975">
    <property type="entry name" value="ATP_GRASP"/>
    <property type="match status" value="1"/>
</dbReference>
<dbReference type="InterPro" id="IPR005875">
    <property type="entry name" value="PurK"/>
</dbReference>
<organism evidence="8 9">
    <name type="scientific">Symmachiella macrocystis</name>
    <dbReference type="NCBI Taxonomy" id="2527985"/>
    <lineage>
        <taxon>Bacteria</taxon>
        <taxon>Pseudomonadati</taxon>
        <taxon>Planctomycetota</taxon>
        <taxon>Planctomycetia</taxon>
        <taxon>Planctomycetales</taxon>
        <taxon>Planctomycetaceae</taxon>
        <taxon>Symmachiella</taxon>
    </lineage>
</organism>
<comment type="pathway">
    <text evidence="5 6">Purine metabolism; IMP biosynthesis via de novo pathway; 5-amino-1-(5-phospho-D-ribosyl)imidazole-4-carboxylate from 5-amino-1-(5-phospho-D-ribosyl)imidazole (N5-CAIR route): step 1/2.</text>
</comment>
<dbReference type="Pfam" id="PF02222">
    <property type="entry name" value="ATP-grasp"/>
    <property type="match status" value="1"/>
</dbReference>
<keyword evidence="3 5" id="KW-0658">Purine biosynthesis</keyword>
<evidence type="ECO:0000256" key="1">
    <source>
        <dbReference type="ARBA" id="ARBA00022598"/>
    </source>
</evidence>
<dbReference type="NCBIfam" id="NF004679">
    <property type="entry name" value="PRK06019.1-5"/>
    <property type="match status" value="1"/>
</dbReference>
<name>A0A5C6BPD3_9PLAN</name>
<dbReference type="GO" id="GO:0004638">
    <property type="term" value="F:phosphoribosylaminoimidazole carboxylase activity"/>
    <property type="evidence" value="ECO:0007669"/>
    <property type="project" value="InterPro"/>
</dbReference>
<feature type="binding site" evidence="5">
    <location>
        <begin position="267"/>
        <end position="268"/>
    </location>
    <ligand>
        <name>ATP</name>
        <dbReference type="ChEBI" id="CHEBI:30616"/>
    </ligand>
</feature>
<protein>
    <recommendedName>
        <fullName evidence="5 6">N5-carboxyaminoimidazole ribonucleotide synthase</fullName>
        <shortName evidence="5 6">N5-CAIR synthase</shortName>
        <ecNumber evidence="5 6">6.3.4.18</ecNumber>
    </recommendedName>
    <alternativeName>
        <fullName evidence="5 6">5-(carboxyamino)imidazole ribonucleotide synthetase</fullName>
    </alternativeName>
</protein>
<dbReference type="Gene3D" id="3.40.50.20">
    <property type="match status" value="1"/>
</dbReference>
<dbReference type="GO" id="GO:0046872">
    <property type="term" value="F:metal ion binding"/>
    <property type="evidence" value="ECO:0007669"/>
    <property type="project" value="InterPro"/>
</dbReference>
<sequence length="390" mass="42503">MILPGKTIGVLGGGQLGRMFTLAAQRMGYRVHVFSPGSETPAGQVANLEITASFDDEDALRTFASRVDVVTFEFENIPLSLIESIARTVPVRPSPEVVALTQNRIAEKTMLHAEGFPVAQYSPVREGTEAVGFFDQNPMVRRAVLKSAEFGYDGKGQAVVNDREAAVSAFADLGSAPAVIEEHIELDYELSVIGARSIDGEIACFGPVLNRHCDHVLDVSIAPVEHIDPVIKSETINVTRELLESLDVCGVICVEFFVDNRGRLLVNEIAPRPHNSGHMTIEAAITSQFEQQVRAICGLPLGSMEQTRPAAMANMLGQHFGKDSLKWCEVFLHQNLYLHLYGKRNYRHGRKMGHLTATAMKAVDAEGVVLSARSAIVNADSQNQQIANVS</sequence>
<evidence type="ECO:0000256" key="3">
    <source>
        <dbReference type="ARBA" id="ARBA00022755"/>
    </source>
</evidence>
<feature type="binding site" evidence="5">
    <location>
        <begin position="151"/>
        <end position="157"/>
    </location>
    <ligand>
        <name>ATP</name>
        <dbReference type="ChEBI" id="CHEBI:30616"/>
    </ligand>
</feature>
<evidence type="ECO:0000256" key="2">
    <source>
        <dbReference type="ARBA" id="ARBA00022741"/>
    </source>
</evidence>
<comment type="catalytic activity">
    <reaction evidence="5 6">
        <text>5-amino-1-(5-phospho-beta-D-ribosyl)imidazole + hydrogencarbonate + ATP = 5-carboxyamino-1-(5-phospho-D-ribosyl)imidazole + ADP + phosphate + 2 H(+)</text>
        <dbReference type="Rhea" id="RHEA:19317"/>
        <dbReference type="ChEBI" id="CHEBI:15378"/>
        <dbReference type="ChEBI" id="CHEBI:17544"/>
        <dbReference type="ChEBI" id="CHEBI:30616"/>
        <dbReference type="ChEBI" id="CHEBI:43474"/>
        <dbReference type="ChEBI" id="CHEBI:58730"/>
        <dbReference type="ChEBI" id="CHEBI:137981"/>
        <dbReference type="ChEBI" id="CHEBI:456216"/>
        <dbReference type="EC" id="6.3.4.18"/>
    </reaction>
</comment>
<dbReference type="InterPro" id="IPR011761">
    <property type="entry name" value="ATP-grasp"/>
</dbReference>
<dbReference type="NCBIfam" id="TIGR01161">
    <property type="entry name" value="purK"/>
    <property type="match status" value="1"/>
</dbReference>
<comment type="subunit">
    <text evidence="5 6">Homodimer.</text>
</comment>
<evidence type="ECO:0000256" key="5">
    <source>
        <dbReference type="HAMAP-Rule" id="MF_01928"/>
    </source>
</evidence>
<dbReference type="GO" id="GO:0005524">
    <property type="term" value="F:ATP binding"/>
    <property type="evidence" value="ECO:0007669"/>
    <property type="project" value="UniProtKB-UniRule"/>
</dbReference>
<dbReference type="Pfam" id="PF22660">
    <property type="entry name" value="RS_preATP-grasp-like"/>
    <property type="match status" value="1"/>
</dbReference>